<sequence>MSETDGRRWCYGKMDLATSGPCRGCPDIDACYDLSFKDYLPKEAES</sequence>
<dbReference type="AlphaFoldDB" id="X1M8W0"/>
<proteinExistence type="predicted"/>
<evidence type="ECO:0000313" key="1">
    <source>
        <dbReference type="EMBL" id="GAI28067.1"/>
    </source>
</evidence>
<reference evidence="1" key="1">
    <citation type="journal article" date="2014" name="Front. Microbiol.">
        <title>High frequency of phylogenetically diverse reductive dehalogenase-homologous genes in deep subseafloor sedimentary metagenomes.</title>
        <authorList>
            <person name="Kawai M."/>
            <person name="Futagami T."/>
            <person name="Toyoda A."/>
            <person name="Takaki Y."/>
            <person name="Nishi S."/>
            <person name="Hori S."/>
            <person name="Arai W."/>
            <person name="Tsubouchi T."/>
            <person name="Morono Y."/>
            <person name="Uchiyama I."/>
            <person name="Ito T."/>
            <person name="Fujiyama A."/>
            <person name="Inagaki F."/>
            <person name="Takami H."/>
        </authorList>
    </citation>
    <scope>NUCLEOTIDE SEQUENCE</scope>
    <source>
        <strain evidence="1">Expedition CK06-06</strain>
    </source>
</reference>
<accession>X1M8W0</accession>
<name>X1M8W0_9ZZZZ</name>
<comment type="caution">
    <text evidence="1">The sequence shown here is derived from an EMBL/GenBank/DDBJ whole genome shotgun (WGS) entry which is preliminary data.</text>
</comment>
<gene>
    <name evidence="1" type="ORF">S06H3_34208</name>
</gene>
<organism evidence="1">
    <name type="scientific">marine sediment metagenome</name>
    <dbReference type="NCBI Taxonomy" id="412755"/>
    <lineage>
        <taxon>unclassified sequences</taxon>
        <taxon>metagenomes</taxon>
        <taxon>ecological metagenomes</taxon>
    </lineage>
</organism>
<protein>
    <submittedName>
        <fullName evidence="1">Uncharacterized protein</fullName>
    </submittedName>
</protein>
<dbReference type="EMBL" id="BARV01020502">
    <property type="protein sequence ID" value="GAI28067.1"/>
    <property type="molecule type" value="Genomic_DNA"/>
</dbReference>